<comment type="caution">
    <text evidence="9">Lacks conserved residue(s) required for the propagation of feature annotation.</text>
</comment>
<keyword evidence="5 9" id="KW-0064">Aspartyl protease</keyword>
<evidence type="ECO:0000256" key="5">
    <source>
        <dbReference type="ARBA" id="ARBA00022750"/>
    </source>
</evidence>
<reference evidence="12 13" key="1">
    <citation type="submission" date="2016-10" db="EMBL/GenBank/DDBJ databases">
        <authorList>
            <person name="de Groot N.N."/>
        </authorList>
    </citation>
    <scope>NUCLEOTIDE SEQUENCE [LARGE SCALE GENOMIC DNA]</scope>
    <source>
        <strain evidence="12 13">MP1X4</strain>
    </source>
</reference>
<gene>
    <name evidence="9" type="primary">lspA</name>
    <name evidence="12" type="ORF">SAMN05216490_0830</name>
</gene>
<accession>A0A1H1QQU0</accession>
<dbReference type="InterPro" id="IPR001872">
    <property type="entry name" value="Peptidase_A8"/>
</dbReference>
<evidence type="ECO:0000313" key="13">
    <source>
        <dbReference type="Proteomes" id="UP000199679"/>
    </source>
</evidence>
<evidence type="ECO:0000256" key="11">
    <source>
        <dbReference type="RuleBase" id="RU004181"/>
    </source>
</evidence>
<dbReference type="UniPathway" id="UPA00665"/>
<organism evidence="12 13">
    <name type="scientific">Mucilaginibacter mallensis</name>
    <dbReference type="NCBI Taxonomy" id="652787"/>
    <lineage>
        <taxon>Bacteria</taxon>
        <taxon>Pseudomonadati</taxon>
        <taxon>Bacteroidota</taxon>
        <taxon>Sphingobacteriia</taxon>
        <taxon>Sphingobacteriales</taxon>
        <taxon>Sphingobacteriaceae</taxon>
        <taxon>Mucilaginibacter</taxon>
    </lineage>
</organism>
<name>A0A1H1QQU0_MUCMA</name>
<dbReference type="RefSeq" id="WP_091369616.1">
    <property type="nucleotide sequence ID" value="NZ_LT629740.1"/>
</dbReference>
<dbReference type="AlphaFoldDB" id="A0A1H1QQU0"/>
<dbReference type="EC" id="3.4.23.36" evidence="9"/>
<comment type="similarity">
    <text evidence="1 9 11">Belongs to the peptidase A8 family.</text>
</comment>
<dbReference type="STRING" id="652787.SAMN05216490_0830"/>
<dbReference type="PANTHER" id="PTHR33695:SF1">
    <property type="entry name" value="LIPOPROTEIN SIGNAL PEPTIDASE"/>
    <property type="match status" value="1"/>
</dbReference>
<dbReference type="GO" id="GO:0004190">
    <property type="term" value="F:aspartic-type endopeptidase activity"/>
    <property type="evidence" value="ECO:0007669"/>
    <property type="project" value="UniProtKB-UniRule"/>
</dbReference>
<sequence length="177" mass="19453">MKSNKILRGAIILFILALNIGCDQVSKSIVRKHMTEYQVIGFISNHVTLEKVENTGAFLSLGDSLGGPVRYIVLMILPLIAVAWGLWYILTKPNMSNYKLVGIIFIIGGGVGNLYDRIVHGSVTDFMHIDFVIFQTGVFNVADMSIMAGMGLILLDAYLTGKKEKEENKDESAVVEG</sequence>
<dbReference type="Pfam" id="PF01252">
    <property type="entry name" value="Peptidase_A8"/>
    <property type="match status" value="1"/>
</dbReference>
<comment type="pathway">
    <text evidence="9">Protein modification; lipoprotein biosynthesis (signal peptide cleavage).</text>
</comment>
<keyword evidence="7 9" id="KW-1133">Transmembrane helix</keyword>
<evidence type="ECO:0000256" key="10">
    <source>
        <dbReference type="RuleBase" id="RU000594"/>
    </source>
</evidence>
<evidence type="ECO:0000256" key="1">
    <source>
        <dbReference type="ARBA" id="ARBA00006139"/>
    </source>
</evidence>
<comment type="function">
    <text evidence="9 10">This protein specifically catalyzes the removal of signal peptides from prolipoproteins.</text>
</comment>
<feature type="active site" evidence="9">
    <location>
        <position position="125"/>
    </location>
</feature>
<keyword evidence="8 9" id="KW-0472">Membrane</keyword>
<feature type="transmembrane region" description="Helical" evidence="9">
    <location>
        <begin position="131"/>
        <end position="155"/>
    </location>
</feature>
<keyword evidence="13" id="KW-1185">Reference proteome</keyword>
<dbReference type="OrthoDB" id="9810259at2"/>
<keyword evidence="4 9" id="KW-0812">Transmembrane</keyword>
<dbReference type="NCBIfam" id="TIGR00077">
    <property type="entry name" value="lspA"/>
    <property type="match status" value="1"/>
</dbReference>
<evidence type="ECO:0000313" key="12">
    <source>
        <dbReference type="EMBL" id="SDS25841.1"/>
    </source>
</evidence>
<dbReference type="EMBL" id="LT629740">
    <property type="protein sequence ID" value="SDS25841.1"/>
    <property type="molecule type" value="Genomic_DNA"/>
</dbReference>
<evidence type="ECO:0000256" key="6">
    <source>
        <dbReference type="ARBA" id="ARBA00022801"/>
    </source>
</evidence>
<dbReference type="PRINTS" id="PR00781">
    <property type="entry name" value="LIPOSIGPTASE"/>
</dbReference>
<keyword evidence="6 9" id="KW-0378">Hydrolase</keyword>
<dbReference type="PANTHER" id="PTHR33695">
    <property type="entry name" value="LIPOPROTEIN SIGNAL PEPTIDASE"/>
    <property type="match status" value="1"/>
</dbReference>
<feature type="transmembrane region" description="Helical" evidence="9">
    <location>
        <begin position="69"/>
        <end position="90"/>
    </location>
</feature>
<feature type="transmembrane region" description="Helical" evidence="9">
    <location>
        <begin position="97"/>
        <end position="115"/>
    </location>
</feature>
<proteinExistence type="inferred from homology"/>
<comment type="subcellular location">
    <subcellularLocation>
        <location evidence="9">Cell membrane</location>
        <topology evidence="9">Multi-pass membrane protein</topology>
    </subcellularLocation>
</comment>
<feature type="active site" evidence="9">
    <location>
        <position position="143"/>
    </location>
</feature>
<evidence type="ECO:0000256" key="8">
    <source>
        <dbReference type="ARBA" id="ARBA00023136"/>
    </source>
</evidence>
<dbReference type="GO" id="GO:0006508">
    <property type="term" value="P:proteolysis"/>
    <property type="evidence" value="ECO:0007669"/>
    <property type="project" value="UniProtKB-KW"/>
</dbReference>
<dbReference type="GO" id="GO:0005886">
    <property type="term" value="C:plasma membrane"/>
    <property type="evidence" value="ECO:0007669"/>
    <property type="project" value="UniProtKB-SubCell"/>
</dbReference>
<comment type="catalytic activity">
    <reaction evidence="9 10">
        <text>Release of signal peptides from bacterial membrane prolipoproteins. Hydrolyzes -Xaa-Yaa-Zaa-|-(S,diacylglyceryl)Cys-, in which Xaa is hydrophobic (preferably Leu), and Yaa (Ala or Ser) and Zaa (Gly or Ala) have small, neutral side chains.</text>
        <dbReference type="EC" id="3.4.23.36"/>
    </reaction>
</comment>
<dbReference type="Proteomes" id="UP000199679">
    <property type="component" value="Chromosome I"/>
</dbReference>
<dbReference type="PROSITE" id="PS00855">
    <property type="entry name" value="SPASE_II"/>
    <property type="match status" value="1"/>
</dbReference>
<keyword evidence="2 9" id="KW-1003">Cell membrane</keyword>
<protein>
    <recommendedName>
        <fullName evidence="9">Lipoprotein signal peptidase</fullName>
        <ecNumber evidence="9">3.4.23.36</ecNumber>
    </recommendedName>
    <alternativeName>
        <fullName evidence="9">Prolipoprotein signal peptidase</fullName>
    </alternativeName>
    <alternativeName>
        <fullName evidence="9">Signal peptidase II</fullName>
        <shortName evidence="9">SPase II</shortName>
    </alternativeName>
</protein>
<dbReference type="HAMAP" id="MF_00161">
    <property type="entry name" value="LspA"/>
    <property type="match status" value="1"/>
</dbReference>
<evidence type="ECO:0000256" key="7">
    <source>
        <dbReference type="ARBA" id="ARBA00022989"/>
    </source>
</evidence>
<evidence type="ECO:0000256" key="4">
    <source>
        <dbReference type="ARBA" id="ARBA00022692"/>
    </source>
</evidence>
<evidence type="ECO:0000256" key="2">
    <source>
        <dbReference type="ARBA" id="ARBA00022475"/>
    </source>
</evidence>
<keyword evidence="3 9" id="KW-0645">Protease</keyword>
<evidence type="ECO:0000256" key="9">
    <source>
        <dbReference type="HAMAP-Rule" id="MF_00161"/>
    </source>
</evidence>
<evidence type="ECO:0000256" key="3">
    <source>
        <dbReference type="ARBA" id="ARBA00022670"/>
    </source>
</evidence>